<protein>
    <recommendedName>
        <fullName evidence="9">Cytochrome P450</fullName>
    </recommendedName>
</protein>
<dbReference type="Gene3D" id="1.10.630.10">
    <property type="entry name" value="Cytochrome P450"/>
    <property type="match status" value="2"/>
</dbReference>
<accession>A0A0C3D929</accession>
<keyword evidence="2 4" id="KW-0479">Metal-binding</keyword>
<dbReference type="GO" id="GO:0004497">
    <property type="term" value="F:monooxygenase activity"/>
    <property type="evidence" value="ECO:0007669"/>
    <property type="project" value="UniProtKB-KW"/>
</dbReference>
<feature type="transmembrane region" description="Helical" evidence="6">
    <location>
        <begin position="6"/>
        <end position="29"/>
    </location>
</feature>
<evidence type="ECO:0000256" key="2">
    <source>
        <dbReference type="ARBA" id="ARBA00022723"/>
    </source>
</evidence>
<evidence type="ECO:0000313" key="7">
    <source>
        <dbReference type="EMBL" id="KIN07839.1"/>
    </source>
</evidence>
<evidence type="ECO:0000256" key="5">
    <source>
        <dbReference type="RuleBase" id="RU000461"/>
    </source>
</evidence>
<feature type="binding site" description="axial binding residue" evidence="4">
    <location>
        <position position="391"/>
    </location>
    <ligand>
        <name>heme</name>
        <dbReference type="ChEBI" id="CHEBI:30413"/>
    </ligand>
    <ligandPart>
        <name>Fe</name>
        <dbReference type="ChEBI" id="CHEBI:18248"/>
    </ligandPart>
</feature>
<comment type="similarity">
    <text evidence="5">Belongs to the cytochrome P450 family.</text>
</comment>
<evidence type="ECO:0000313" key="8">
    <source>
        <dbReference type="Proteomes" id="UP000054321"/>
    </source>
</evidence>
<dbReference type="PANTHER" id="PTHR24305:SF156">
    <property type="entry name" value="P450, PUTATIVE (EUROFUNG)-RELATED"/>
    <property type="match status" value="1"/>
</dbReference>
<dbReference type="GO" id="GO:0020037">
    <property type="term" value="F:heme binding"/>
    <property type="evidence" value="ECO:0007669"/>
    <property type="project" value="InterPro"/>
</dbReference>
<dbReference type="EMBL" id="KN832870">
    <property type="protein sequence ID" value="KIN07839.1"/>
    <property type="molecule type" value="Genomic_DNA"/>
</dbReference>
<dbReference type="InterPro" id="IPR050121">
    <property type="entry name" value="Cytochrome_P450_monoxygenase"/>
</dbReference>
<dbReference type="OrthoDB" id="1470350at2759"/>
<dbReference type="InParanoid" id="A0A0C3D929"/>
<dbReference type="Proteomes" id="UP000054321">
    <property type="component" value="Unassembled WGS sequence"/>
</dbReference>
<reference evidence="8" key="2">
    <citation type="submission" date="2015-01" db="EMBL/GenBank/DDBJ databases">
        <title>Evolutionary Origins and Diversification of the Mycorrhizal Mutualists.</title>
        <authorList>
            <consortium name="DOE Joint Genome Institute"/>
            <consortium name="Mycorrhizal Genomics Consortium"/>
            <person name="Kohler A."/>
            <person name="Kuo A."/>
            <person name="Nagy L.G."/>
            <person name="Floudas D."/>
            <person name="Copeland A."/>
            <person name="Barry K.W."/>
            <person name="Cichocki N."/>
            <person name="Veneault-Fourrey C."/>
            <person name="LaButti K."/>
            <person name="Lindquist E.A."/>
            <person name="Lipzen A."/>
            <person name="Lundell T."/>
            <person name="Morin E."/>
            <person name="Murat C."/>
            <person name="Riley R."/>
            <person name="Ohm R."/>
            <person name="Sun H."/>
            <person name="Tunlid A."/>
            <person name="Henrissat B."/>
            <person name="Grigoriev I.V."/>
            <person name="Hibbett D.S."/>
            <person name="Martin F."/>
        </authorList>
    </citation>
    <scope>NUCLEOTIDE SEQUENCE [LARGE SCALE GENOMIC DNA]</scope>
    <source>
        <strain evidence="8">Zn</strain>
    </source>
</reference>
<evidence type="ECO:0000256" key="1">
    <source>
        <dbReference type="ARBA" id="ARBA00001971"/>
    </source>
</evidence>
<keyword evidence="5" id="KW-0503">Monooxygenase</keyword>
<evidence type="ECO:0000256" key="6">
    <source>
        <dbReference type="SAM" id="Phobius"/>
    </source>
</evidence>
<dbReference type="InterPro" id="IPR002401">
    <property type="entry name" value="Cyt_P450_E_grp-I"/>
</dbReference>
<dbReference type="PRINTS" id="PR00463">
    <property type="entry name" value="EP450I"/>
</dbReference>
<name>A0A0C3D929_OIDMZ</name>
<dbReference type="InterPro" id="IPR001128">
    <property type="entry name" value="Cyt_P450"/>
</dbReference>
<keyword evidence="8" id="KW-1185">Reference proteome</keyword>
<dbReference type="PROSITE" id="PS00086">
    <property type="entry name" value="CYTOCHROME_P450"/>
    <property type="match status" value="1"/>
</dbReference>
<dbReference type="HOGENOM" id="CLU_001570_14_2_1"/>
<sequence length="445" mass="49678">MALIDLLIQSPLATFFIFATVIILSLCAYRVTRHPLAHIPGPLIPKITSLWLYYHAYVGDEATVIHKLHARYGPLVRVSPNEIDISDADAIGPIYISKGGFPKAPCYSNFDIEGHSTIFSTLEAEHRAPRARAVVPMFSTKNIRDSETPLYGCVDRMVERMQQEAKSGKSVNVLNLTRSLALDAVATHLFQENYNGTAEKGTRLSASAFVDSFVAVGRFFYLTSTLFAFMEWVSERLTQDKLTATSMEIVEKFVDKLVSNTERDAQNYPGRLLALGLEMSEVKSQCKDLMFAGTDSTGMNLAIICRELTLSPENMANPTRLPRVVPQEGWAFKSTHIPAGSIVGCSAFELHYNPTAFPNPFEFKPERWLDGNVTEDANKHFFPFGAGSRACIARNLATTELYMATEQLAVKDVLRGAELCQDKVEIYEWFNSSVKGHKIELVWKI</sequence>
<keyword evidence="5" id="KW-0560">Oxidoreductase</keyword>
<gene>
    <name evidence="7" type="ORF">OIDMADRAFT_37210</name>
</gene>
<dbReference type="InterPro" id="IPR036396">
    <property type="entry name" value="Cyt_P450_sf"/>
</dbReference>
<dbReference type="PANTHER" id="PTHR24305">
    <property type="entry name" value="CYTOCHROME P450"/>
    <property type="match status" value="1"/>
</dbReference>
<keyword evidence="6" id="KW-0812">Transmembrane</keyword>
<keyword evidence="4 5" id="KW-0349">Heme</keyword>
<evidence type="ECO:0000256" key="4">
    <source>
        <dbReference type="PIRSR" id="PIRSR602401-1"/>
    </source>
</evidence>
<comment type="cofactor">
    <cofactor evidence="1 4">
        <name>heme</name>
        <dbReference type="ChEBI" id="CHEBI:30413"/>
    </cofactor>
</comment>
<reference evidence="7 8" key="1">
    <citation type="submission" date="2014-04" db="EMBL/GenBank/DDBJ databases">
        <authorList>
            <consortium name="DOE Joint Genome Institute"/>
            <person name="Kuo A."/>
            <person name="Martino E."/>
            <person name="Perotto S."/>
            <person name="Kohler A."/>
            <person name="Nagy L.G."/>
            <person name="Floudas D."/>
            <person name="Copeland A."/>
            <person name="Barry K.W."/>
            <person name="Cichocki N."/>
            <person name="Veneault-Fourrey C."/>
            <person name="LaButti K."/>
            <person name="Lindquist E.A."/>
            <person name="Lipzen A."/>
            <person name="Lundell T."/>
            <person name="Morin E."/>
            <person name="Murat C."/>
            <person name="Sun H."/>
            <person name="Tunlid A."/>
            <person name="Henrissat B."/>
            <person name="Grigoriev I.V."/>
            <person name="Hibbett D.S."/>
            <person name="Martin F."/>
            <person name="Nordberg H.P."/>
            <person name="Cantor M.N."/>
            <person name="Hua S.X."/>
        </authorList>
    </citation>
    <scope>NUCLEOTIDE SEQUENCE [LARGE SCALE GENOMIC DNA]</scope>
    <source>
        <strain evidence="7 8">Zn</strain>
    </source>
</reference>
<dbReference type="AlphaFoldDB" id="A0A0C3D929"/>
<evidence type="ECO:0008006" key="9">
    <source>
        <dbReference type="Google" id="ProtNLM"/>
    </source>
</evidence>
<dbReference type="SUPFAM" id="SSF48264">
    <property type="entry name" value="Cytochrome P450"/>
    <property type="match status" value="1"/>
</dbReference>
<dbReference type="InterPro" id="IPR017972">
    <property type="entry name" value="Cyt_P450_CS"/>
</dbReference>
<dbReference type="GO" id="GO:0016705">
    <property type="term" value="F:oxidoreductase activity, acting on paired donors, with incorporation or reduction of molecular oxygen"/>
    <property type="evidence" value="ECO:0007669"/>
    <property type="project" value="InterPro"/>
</dbReference>
<keyword evidence="6" id="KW-1133">Transmembrane helix</keyword>
<proteinExistence type="inferred from homology"/>
<keyword evidence="3 4" id="KW-0408">Iron</keyword>
<dbReference type="GO" id="GO:0005506">
    <property type="term" value="F:iron ion binding"/>
    <property type="evidence" value="ECO:0007669"/>
    <property type="project" value="InterPro"/>
</dbReference>
<evidence type="ECO:0000256" key="3">
    <source>
        <dbReference type="ARBA" id="ARBA00023004"/>
    </source>
</evidence>
<dbReference type="Pfam" id="PF00067">
    <property type="entry name" value="p450"/>
    <property type="match status" value="2"/>
</dbReference>
<keyword evidence="6" id="KW-0472">Membrane</keyword>
<dbReference type="CDD" id="cd11062">
    <property type="entry name" value="CYP58-like"/>
    <property type="match status" value="1"/>
</dbReference>
<dbReference type="STRING" id="913774.A0A0C3D929"/>
<organism evidence="7 8">
    <name type="scientific">Oidiodendron maius (strain Zn)</name>
    <dbReference type="NCBI Taxonomy" id="913774"/>
    <lineage>
        <taxon>Eukaryota</taxon>
        <taxon>Fungi</taxon>
        <taxon>Dikarya</taxon>
        <taxon>Ascomycota</taxon>
        <taxon>Pezizomycotina</taxon>
        <taxon>Leotiomycetes</taxon>
        <taxon>Leotiomycetes incertae sedis</taxon>
        <taxon>Myxotrichaceae</taxon>
        <taxon>Oidiodendron</taxon>
    </lineage>
</organism>